<feature type="transmembrane region" description="Helical" evidence="2">
    <location>
        <begin position="97"/>
        <end position="117"/>
    </location>
</feature>
<feature type="compositionally biased region" description="Basic and acidic residues" evidence="1">
    <location>
        <begin position="416"/>
        <end position="447"/>
    </location>
</feature>
<dbReference type="InterPro" id="IPR008480">
    <property type="entry name" value="DUF761_pln"/>
</dbReference>
<feature type="transmembrane region" description="Helical" evidence="2">
    <location>
        <begin position="59"/>
        <end position="77"/>
    </location>
</feature>
<evidence type="ECO:0000256" key="2">
    <source>
        <dbReference type="SAM" id="Phobius"/>
    </source>
</evidence>
<dbReference type="RefSeq" id="XP_073396492.1">
    <property type="nucleotide sequence ID" value="XM_073540391.1"/>
</dbReference>
<protein>
    <submittedName>
        <fullName evidence="3 4">Uncharacterized protein</fullName>
    </submittedName>
</protein>
<feature type="compositionally biased region" description="Pro residues" evidence="1">
    <location>
        <begin position="598"/>
        <end position="608"/>
    </location>
</feature>
<keyword evidence="2" id="KW-0812">Transmembrane</keyword>
<feature type="compositionally biased region" description="Acidic residues" evidence="1">
    <location>
        <begin position="346"/>
        <end position="360"/>
    </location>
</feature>
<dbReference type="Gramene" id="Pp3c17_23480V3.4">
    <property type="protein sequence ID" value="PAC:32907432.CDS.1"/>
    <property type="gene ID" value="Pp3c17_23480"/>
</dbReference>
<evidence type="ECO:0000313" key="3">
    <source>
        <dbReference type="EMBL" id="PNR36685.1"/>
    </source>
</evidence>
<dbReference type="RefSeq" id="XP_024400866.1">
    <property type="nucleotide sequence ID" value="XM_024545098.2"/>
</dbReference>
<dbReference type="KEGG" id="ppp:112294544"/>
<proteinExistence type="predicted"/>
<dbReference type="AlphaFoldDB" id="A0A2K1J581"/>
<dbReference type="RefSeq" id="XP_024400867.1">
    <property type="nucleotide sequence ID" value="XM_024545099.2"/>
</dbReference>
<dbReference type="PaxDb" id="3218-PP1S68_230V6.1"/>
<evidence type="ECO:0000313" key="4">
    <source>
        <dbReference type="EnsemblPlants" id="PAC:32907429.CDS.1"/>
    </source>
</evidence>
<organism evidence="3">
    <name type="scientific">Physcomitrium patens</name>
    <name type="common">Spreading-leaved earth moss</name>
    <name type="synonym">Physcomitrella patens</name>
    <dbReference type="NCBI Taxonomy" id="3218"/>
    <lineage>
        <taxon>Eukaryota</taxon>
        <taxon>Viridiplantae</taxon>
        <taxon>Streptophyta</taxon>
        <taxon>Embryophyta</taxon>
        <taxon>Bryophyta</taxon>
        <taxon>Bryophytina</taxon>
        <taxon>Bryopsida</taxon>
        <taxon>Funariidae</taxon>
        <taxon>Funariales</taxon>
        <taxon>Funariaceae</taxon>
        <taxon>Physcomitrium</taxon>
    </lineage>
</organism>
<dbReference type="RefSeq" id="XP_024400864.1">
    <property type="nucleotide sequence ID" value="XM_024545096.2"/>
</dbReference>
<sequence>MAFAVSRKVSHDFSSALGKGLHGLKVEAMANQGKPKTDPKTGKKESVRRRLTRKAIPETIMLGIFTVMVAAVPVILISVPAPESVLRVKEIMEDWCTPSICFVVLIVGIVLATSGALGGSGGRVTPEQNHKLTESYLIQRPVSASQMDPLRMPDIFFSADTARQAHTLSHAATFPVRAAQPTSVFVPVYYPAFLPSQSGPPFSHRSPKDVEVERFMPRRDGRFESNLGERFVPRVEERFLPTLDERLSPMVVDLRFSPRVEDRFKPRMVDERFSPNVDDRFSPRVDDRFSPEVEERFQPQLEERFEPQMQERFDPQMQERFDLQIQERFDLQMQERFDPQSQERFEVEEEDVYEAQEEVTFDVREEKRYAHDDDEARSDFDDDLVEEAQESSREDGELESEREEQYVETDADDEGGPEHEVGIKSDSEDEVEHYTHNHNYFEADVRPKTPQSIQPPTVSTEHSPAVPPTVEVEPVPPPLPPSQRQSYGSSATLSSSAEDPPSLLSRRKPPTVPAPLIVQKASEPEPVNSHAGSSSVQESSPKVSINGERKRDEPETNRSSGLSPPTPPEHPRRPFASSSSRSYAEFVKRTTKFSPKTPIEPPPKPPFVSPVSTPKGPSPPKIPRPEILASVGTLPKVTRSPKSESIETEAMNQSDGKNSSSAVSLKASSPSLVKQEPIPVRKPREVRVVDDDSIETDAEKQDDDVDQRVEAFLRKFREQIRLQRQESLQRHRRGESLDS</sequence>
<dbReference type="RefSeq" id="XP_024400865.1">
    <property type="nucleotide sequence ID" value="XM_024545097.2"/>
</dbReference>
<feature type="compositionally biased region" description="Basic and acidic residues" evidence="1">
    <location>
        <begin position="336"/>
        <end position="345"/>
    </location>
</feature>
<reference evidence="3 5" key="2">
    <citation type="journal article" date="2018" name="Plant J.">
        <title>The Physcomitrella patens chromosome-scale assembly reveals moss genome structure and evolution.</title>
        <authorList>
            <person name="Lang D."/>
            <person name="Ullrich K.K."/>
            <person name="Murat F."/>
            <person name="Fuchs J."/>
            <person name="Jenkins J."/>
            <person name="Haas F.B."/>
            <person name="Piednoel M."/>
            <person name="Gundlach H."/>
            <person name="Van Bel M."/>
            <person name="Meyberg R."/>
            <person name="Vives C."/>
            <person name="Morata J."/>
            <person name="Symeonidi A."/>
            <person name="Hiss M."/>
            <person name="Muchero W."/>
            <person name="Kamisugi Y."/>
            <person name="Saleh O."/>
            <person name="Blanc G."/>
            <person name="Decker E.L."/>
            <person name="van Gessel N."/>
            <person name="Grimwood J."/>
            <person name="Hayes R.D."/>
            <person name="Graham S.W."/>
            <person name="Gunter L.E."/>
            <person name="McDaniel S.F."/>
            <person name="Hoernstein S.N.W."/>
            <person name="Larsson A."/>
            <person name="Li F.W."/>
            <person name="Perroud P.F."/>
            <person name="Phillips J."/>
            <person name="Ranjan P."/>
            <person name="Rokshar D.S."/>
            <person name="Rothfels C.J."/>
            <person name="Schneider L."/>
            <person name="Shu S."/>
            <person name="Stevenson D.W."/>
            <person name="Thummler F."/>
            <person name="Tillich M."/>
            <person name="Villarreal Aguilar J.C."/>
            <person name="Widiez T."/>
            <person name="Wong G.K."/>
            <person name="Wymore A."/>
            <person name="Zhang Y."/>
            <person name="Zimmer A.D."/>
            <person name="Quatrano R.S."/>
            <person name="Mayer K.F.X."/>
            <person name="Goodstein D."/>
            <person name="Casacuberta J.M."/>
            <person name="Vandepoele K."/>
            <person name="Reski R."/>
            <person name="Cuming A.C."/>
            <person name="Tuskan G.A."/>
            <person name="Maumus F."/>
            <person name="Salse J."/>
            <person name="Schmutz J."/>
            <person name="Rensing S.A."/>
        </authorList>
    </citation>
    <scope>NUCLEOTIDE SEQUENCE [LARGE SCALE GENOMIC DNA]</scope>
    <source>
        <strain evidence="4 5">cv. Gransden 2004</strain>
    </source>
</reference>
<dbReference type="GeneID" id="112294544"/>
<feature type="compositionally biased region" description="Acidic residues" evidence="1">
    <location>
        <begin position="691"/>
        <end position="705"/>
    </location>
</feature>
<feature type="compositionally biased region" description="Acidic residues" evidence="1">
    <location>
        <begin position="396"/>
        <end position="415"/>
    </location>
</feature>
<feature type="compositionally biased region" description="Polar residues" evidence="1">
    <location>
        <begin position="449"/>
        <end position="462"/>
    </location>
</feature>
<keyword evidence="2" id="KW-0472">Membrane</keyword>
<dbReference type="EnsemblPlants" id="Pp3c17_23480V3.2">
    <property type="protein sequence ID" value="PAC:32907430.CDS.1"/>
    <property type="gene ID" value="Pp3c17_23480"/>
</dbReference>
<reference evidence="4" key="3">
    <citation type="submission" date="2020-12" db="UniProtKB">
        <authorList>
            <consortium name="EnsemblPlants"/>
        </authorList>
    </citation>
    <scope>IDENTIFICATION</scope>
</reference>
<feature type="compositionally biased region" description="Low complexity" evidence="1">
    <location>
        <begin position="533"/>
        <end position="544"/>
    </location>
</feature>
<feature type="region of interest" description="Disordered" evidence="1">
    <location>
        <begin position="336"/>
        <end position="705"/>
    </location>
</feature>
<dbReference type="Gramene" id="Pp3c17_23480V3.1">
    <property type="protein sequence ID" value="PAC:32907429.CDS.1"/>
    <property type="gene ID" value="Pp3c17_23480"/>
</dbReference>
<keyword evidence="5" id="KW-1185">Reference proteome</keyword>
<dbReference type="OrthoDB" id="1933168at2759"/>
<evidence type="ECO:0000256" key="1">
    <source>
        <dbReference type="SAM" id="MobiDB-lite"/>
    </source>
</evidence>
<feature type="compositionally biased region" description="Low complexity" evidence="1">
    <location>
        <begin position="659"/>
        <end position="674"/>
    </location>
</feature>
<evidence type="ECO:0000313" key="5">
    <source>
        <dbReference type="Proteomes" id="UP000006727"/>
    </source>
</evidence>
<dbReference type="EnsemblPlants" id="Pp3c17_23480V3.3">
    <property type="protein sequence ID" value="PAC:32907431.CDS.1"/>
    <property type="gene ID" value="Pp3c17_23480"/>
</dbReference>
<accession>A0A2K1J581</accession>
<dbReference type="Pfam" id="PF05553">
    <property type="entry name" value="DUF761"/>
    <property type="match status" value="1"/>
</dbReference>
<feature type="compositionally biased region" description="Basic and acidic residues" evidence="1">
    <location>
        <begin position="547"/>
        <end position="556"/>
    </location>
</feature>
<feature type="compositionally biased region" description="Basic and acidic residues" evidence="1">
    <location>
        <begin position="35"/>
        <end position="45"/>
    </location>
</feature>
<gene>
    <name evidence="4" type="primary">LOC112294544</name>
    <name evidence="3" type="ORF">PHYPA_022536</name>
</gene>
<feature type="compositionally biased region" description="Basic and acidic residues" evidence="1">
    <location>
        <begin position="361"/>
        <end position="371"/>
    </location>
</feature>
<dbReference type="Proteomes" id="UP000006727">
    <property type="component" value="Chromosome 17"/>
</dbReference>
<dbReference type="EnsemblPlants" id="Pp3c17_23480V3.4">
    <property type="protein sequence ID" value="PAC:32907432.CDS.1"/>
    <property type="gene ID" value="Pp3c17_23480"/>
</dbReference>
<dbReference type="RefSeq" id="XP_024400869.1">
    <property type="nucleotide sequence ID" value="XM_024545101.2"/>
</dbReference>
<dbReference type="Gramene" id="Pp3c17_23480V3.2">
    <property type="protein sequence ID" value="PAC:32907430.CDS.1"/>
    <property type="gene ID" value="Pp3c17_23480"/>
</dbReference>
<feature type="compositionally biased region" description="Acidic residues" evidence="1">
    <location>
        <begin position="372"/>
        <end position="389"/>
    </location>
</feature>
<feature type="compositionally biased region" description="Low complexity" evidence="1">
    <location>
        <begin position="486"/>
        <end position="496"/>
    </location>
</feature>
<keyword evidence="2" id="KW-1133">Transmembrane helix</keyword>
<reference evidence="3 5" key="1">
    <citation type="journal article" date="2008" name="Science">
        <title>The Physcomitrella genome reveals evolutionary insights into the conquest of land by plants.</title>
        <authorList>
            <person name="Rensing S."/>
            <person name="Lang D."/>
            <person name="Zimmer A."/>
            <person name="Terry A."/>
            <person name="Salamov A."/>
            <person name="Shapiro H."/>
            <person name="Nishiyama T."/>
            <person name="Perroud P.-F."/>
            <person name="Lindquist E."/>
            <person name="Kamisugi Y."/>
            <person name="Tanahashi T."/>
            <person name="Sakakibara K."/>
            <person name="Fujita T."/>
            <person name="Oishi K."/>
            <person name="Shin-I T."/>
            <person name="Kuroki Y."/>
            <person name="Toyoda A."/>
            <person name="Suzuki Y."/>
            <person name="Hashimoto A."/>
            <person name="Yamaguchi K."/>
            <person name="Sugano A."/>
            <person name="Kohara Y."/>
            <person name="Fujiyama A."/>
            <person name="Anterola A."/>
            <person name="Aoki S."/>
            <person name="Ashton N."/>
            <person name="Barbazuk W.B."/>
            <person name="Barker E."/>
            <person name="Bennetzen J."/>
            <person name="Bezanilla M."/>
            <person name="Blankenship R."/>
            <person name="Cho S.H."/>
            <person name="Dutcher S."/>
            <person name="Estelle M."/>
            <person name="Fawcett J.A."/>
            <person name="Gundlach H."/>
            <person name="Hanada K."/>
            <person name="Heyl A."/>
            <person name="Hicks K.A."/>
            <person name="Hugh J."/>
            <person name="Lohr M."/>
            <person name="Mayer K."/>
            <person name="Melkozernov A."/>
            <person name="Murata T."/>
            <person name="Nelson D."/>
            <person name="Pils B."/>
            <person name="Prigge M."/>
            <person name="Reiss B."/>
            <person name="Renner T."/>
            <person name="Rombauts S."/>
            <person name="Rushton P."/>
            <person name="Sanderfoot A."/>
            <person name="Schween G."/>
            <person name="Shiu S.-H."/>
            <person name="Stueber K."/>
            <person name="Theodoulou F.L."/>
            <person name="Tu H."/>
            <person name="Van de Peer Y."/>
            <person name="Verrier P.J."/>
            <person name="Waters E."/>
            <person name="Wood A."/>
            <person name="Yang L."/>
            <person name="Cove D."/>
            <person name="Cuming A."/>
            <person name="Hasebe M."/>
            <person name="Lucas S."/>
            <person name="Mishler D.B."/>
            <person name="Reski R."/>
            <person name="Grigoriev I."/>
            <person name="Quatrano R.S."/>
            <person name="Boore J.L."/>
        </authorList>
    </citation>
    <scope>NUCLEOTIDE SEQUENCE [LARGE SCALE GENOMIC DNA]</scope>
    <source>
        <strain evidence="4 5">cv. Gransden 2004</strain>
    </source>
</reference>
<name>A0A2K1J581_PHYPA</name>
<dbReference type="EnsemblPlants" id="Pp3c17_23480V3.1">
    <property type="protein sequence ID" value="PAC:32907429.CDS.1"/>
    <property type="gene ID" value="Pp3c17_23480"/>
</dbReference>
<feature type="region of interest" description="Disordered" evidence="1">
    <location>
        <begin position="28"/>
        <end position="49"/>
    </location>
</feature>
<dbReference type="Gramene" id="Pp3c17_23480V3.3">
    <property type="protein sequence ID" value="PAC:32907431.CDS.1"/>
    <property type="gene ID" value="Pp3c17_23480"/>
</dbReference>
<dbReference type="EMBL" id="ABEU02000017">
    <property type="protein sequence ID" value="PNR36685.1"/>
    <property type="molecule type" value="Genomic_DNA"/>
</dbReference>